<gene>
    <name evidence="2" type="ORF">PTTG_03741</name>
</gene>
<dbReference type="EMBL" id="ADAS02000075">
    <property type="protein sequence ID" value="OAV91781.1"/>
    <property type="molecule type" value="Genomic_DNA"/>
</dbReference>
<evidence type="ECO:0000313" key="3">
    <source>
        <dbReference type="EnsemblFungi" id="PTTG_03741-t43_1-p1"/>
    </source>
</evidence>
<protein>
    <submittedName>
        <fullName evidence="2 3">Uncharacterized protein</fullName>
    </submittedName>
</protein>
<feature type="compositionally biased region" description="Basic and acidic residues" evidence="1">
    <location>
        <begin position="157"/>
        <end position="173"/>
    </location>
</feature>
<proteinExistence type="predicted"/>
<organism evidence="2">
    <name type="scientific">Puccinia triticina (isolate 1-1 / race 1 (BBBD))</name>
    <name type="common">Brown leaf rust fungus</name>
    <dbReference type="NCBI Taxonomy" id="630390"/>
    <lineage>
        <taxon>Eukaryota</taxon>
        <taxon>Fungi</taxon>
        <taxon>Dikarya</taxon>
        <taxon>Basidiomycota</taxon>
        <taxon>Pucciniomycotina</taxon>
        <taxon>Pucciniomycetes</taxon>
        <taxon>Pucciniales</taxon>
        <taxon>Pucciniaceae</taxon>
        <taxon>Puccinia</taxon>
    </lineage>
</organism>
<dbReference type="VEuPathDB" id="FungiDB:PTTG_03741"/>
<evidence type="ECO:0000313" key="4">
    <source>
        <dbReference type="Proteomes" id="UP000005240"/>
    </source>
</evidence>
<name>A0A0C4ESG6_PUCT1</name>
<dbReference type="OMA" id="TEFRTMC"/>
<reference evidence="2" key="2">
    <citation type="submission" date="2016-05" db="EMBL/GenBank/DDBJ databases">
        <title>Comparative analysis highlights variable genome content of wheat rusts and divergence of the mating loci.</title>
        <authorList>
            <person name="Cuomo C.A."/>
            <person name="Bakkeren G."/>
            <person name="Szabo L."/>
            <person name="Khalil H."/>
            <person name="Joly D."/>
            <person name="Goldberg J."/>
            <person name="Young S."/>
            <person name="Zeng Q."/>
            <person name="Fellers J."/>
        </authorList>
    </citation>
    <scope>NUCLEOTIDE SEQUENCE [LARGE SCALE GENOMIC DNA]</scope>
    <source>
        <strain evidence="2">1-1 BBBD Race 1</strain>
    </source>
</reference>
<dbReference type="STRING" id="630390.A0A0C4ESG6"/>
<feature type="region of interest" description="Disordered" evidence="1">
    <location>
        <begin position="125"/>
        <end position="181"/>
    </location>
</feature>
<dbReference type="EnsemblFungi" id="PTTG_03741-t43_1">
    <property type="protein sequence ID" value="PTTG_03741-t43_1-p1"/>
    <property type="gene ID" value="PTTG_03741"/>
</dbReference>
<evidence type="ECO:0000256" key="1">
    <source>
        <dbReference type="SAM" id="MobiDB-lite"/>
    </source>
</evidence>
<evidence type="ECO:0000313" key="2">
    <source>
        <dbReference type="EMBL" id="OAV91781.1"/>
    </source>
</evidence>
<dbReference type="Proteomes" id="UP000005240">
    <property type="component" value="Unassembled WGS sequence"/>
</dbReference>
<reference evidence="2" key="1">
    <citation type="submission" date="2009-11" db="EMBL/GenBank/DDBJ databases">
        <authorList>
            <consortium name="The Broad Institute Genome Sequencing Platform"/>
            <person name="Ward D."/>
            <person name="Feldgarden M."/>
            <person name="Earl A."/>
            <person name="Young S.K."/>
            <person name="Zeng Q."/>
            <person name="Koehrsen M."/>
            <person name="Alvarado L."/>
            <person name="Berlin A."/>
            <person name="Bochicchio J."/>
            <person name="Borenstein D."/>
            <person name="Chapman S.B."/>
            <person name="Chen Z."/>
            <person name="Engels R."/>
            <person name="Freedman E."/>
            <person name="Gellesch M."/>
            <person name="Goldberg J."/>
            <person name="Griggs A."/>
            <person name="Gujja S."/>
            <person name="Heilman E."/>
            <person name="Heiman D."/>
            <person name="Hepburn T."/>
            <person name="Howarth C."/>
            <person name="Jen D."/>
            <person name="Larson L."/>
            <person name="Lewis B."/>
            <person name="Mehta T."/>
            <person name="Park D."/>
            <person name="Pearson M."/>
            <person name="Roberts A."/>
            <person name="Saif S."/>
            <person name="Shea T."/>
            <person name="Shenoy N."/>
            <person name="Sisk P."/>
            <person name="Stolte C."/>
            <person name="Sykes S."/>
            <person name="Thomson T."/>
            <person name="Walk T."/>
            <person name="White J."/>
            <person name="Yandava C."/>
            <person name="Izard J."/>
            <person name="Baranova O.V."/>
            <person name="Blanton J.M."/>
            <person name="Tanner A.C."/>
            <person name="Dewhirst F.E."/>
            <person name="Haas B."/>
            <person name="Nusbaum C."/>
            <person name="Birren B."/>
        </authorList>
    </citation>
    <scope>NUCLEOTIDE SEQUENCE [LARGE SCALE GENOMIC DNA]</scope>
    <source>
        <strain evidence="2">1-1 BBBD Race 1</strain>
    </source>
</reference>
<dbReference type="AlphaFoldDB" id="A0A0C4ESG6"/>
<accession>A0A0C4ESG6</accession>
<keyword evidence="4" id="KW-1185">Reference proteome</keyword>
<reference evidence="3" key="4">
    <citation type="submission" date="2025-05" db="UniProtKB">
        <authorList>
            <consortium name="EnsemblFungi"/>
        </authorList>
    </citation>
    <scope>IDENTIFICATION</scope>
    <source>
        <strain evidence="3">isolate 1-1 / race 1 (BBBD)</strain>
    </source>
</reference>
<reference evidence="3 4" key="3">
    <citation type="journal article" date="2017" name="G3 (Bethesda)">
        <title>Comparative analysis highlights variable genome content of wheat rusts and divergence of the mating loci.</title>
        <authorList>
            <person name="Cuomo C.A."/>
            <person name="Bakkeren G."/>
            <person name="Khalil H.B."/>
            <person name="Panwar V."/>
            <person name="Joly D."/>
            <person name="Linning R."/>
            <person name="Sakthikumar S."/>
            <person name="Song X."/>
            <person name="Adiconis X."/>
            <person name="Fan L."/>
            <person name="Goldberg J.M."/>
            <person name="Levin J.Z."/>
            <person name="Young S."/>
            <person name="Zeng Q."/>
            <person name="Anikster Y."/>
            <person name="Bruce M."/>
            <person name="Wang M."/>
            <person name="Yin C."/>
            <person name="McCallum B."/>
            <person name="Szabo L.J."/>
            <person name="Hulbert S."/>
            <person name="Chen X."/>
            <person name="Fellers J.P."/>
        </authorList>
    </citation>
    <scope>NUCLEOTIDE SEQUENCE</scope>
    <source>
        <strain evidence="3">isolate 1-1 / race 1 (BBBD)</strain>
        <strain evidence="4">Isolate 1-1 / race 1 (BBBD)</strain>
    </source>
</reference>
<sequence>MDEIERMLQFFEQRLEQKITAQARPATPCGPMKDKEAKLVEQREGSFFLPNGALIPVDNSRPIQHVVASYNPKTAMASASKTEFRTMCRSLDPWQPPSISSQSFAGTYQANPACKKHEVPKPFKAPAVTPLAARSPAQKVPAPKSGLDMDEMAVEPKLFERVPEAPTADEKAQESSALTLW</sequence>